<dbReference type="AlphaFoldDB" id="A0A0A9GMZ2"/>
<reference evidence="1" key="1">
    <citation type="submission" date="2014-09" db="EMBL/GenBank/DDBJ databases">
        <authorList>
            <person name="Magalhaes I.L.F."/>
            <person name="Oliveira U."/>
            <person name="Santos F.R."/>
            <person name="Vidigal T.H.D.A."/>
            <person name="Brescovit A.D."/>
            <person name="Santos A.J."/>
        </authorList>
    </citation>
    <scope>NUCLEOTIDE SEQUENCE</scope>
    <source>
        <tissue evidence="1">Shoot tissue taken approximately 20 cm above the soil surface</tissue>
    </source>
</reference>
<dbReference type="EMBL" id="GBRH01171406">
    <property type="protein sequence ID" value="JAE26490.1"/>
    <property type="molecule type" value="Transcribed_RNA"/>
</dbReference>
<sequence>MAFNISFKNFQSITMLCFLLFACFSLRDEHRQMSTSIRTEISSVC</sequence>
<name>A0A0A9GMZ2_ARUDO</name>
<protein>
    <submittedName>
        <fullName evidence="1">Uncharacterized protein</fullName>
    </submittedName>
</protein>
<reference evidence="1" key="2">
    <citation type="journal article" date="2015" name="Data Brief">
        <title>Shoot transcriptome of the giant reed, Arundo donax.</title>
        <authorList>
            <person name="Barrero R.A."/>
            <person name="Guerrero F.D."/>
            <person name="Moolhuijzen P."/>
            <person name="Goolsby J.A."/>
            <person name="Tidwell J."/>
            <person name="Bellgard S.E."/>
            <person name="Bellgard M.I."/>
        </authorList>
    </citation>
    <scope>NUCLEOTIDE SEQUENCE</scope>
    <source>
        <tissue evidence="1">Shoot tissue taken approximately 20 cm above the soil surface</tissue>
    </source>
</reference>
<evidence type="ECO:0000313" key="1">
    <source>
        <dbReference type="EMBL" id="JAE26490.1"/>
    </source>
</evidence>
<accession>A0A0A9GMZ2</accession>
<organism evidence="1">
    <name type="scientific">Arundo donax</name>
    <name type="common">Giant reed</name>
    <name type="synonym">Donax arundinaceus</name>
    <dbReference type="NCBI Taxonomy" id="35708"/>
    <lineage>
        <taxon>Eukaryota</taxon>
        <taxon>Viridiplantae</taxon>
        <taxon>Streptophyta</taxon>
        <taxon>Embryophyta</taxon>
        <taxon>Tracheophyta</taxon>
        <taxon>Spermatophyta</taxon>
        <taxon>Magnoliopsida</taxon>
        <taxon>Liliopsida</taxon>
        <taxon>Poales</taxon>
        <taxon>Poaceae</taxon>
        <taxon>PACMAD clade</taxon>
        <taxon>Arundinoideae</taxon>
        <taxon>Arundineae</taxon>
        <taxon>Arundo</taxon>
    </lineage>
</organism>
<proteinExistence type="predicted"/>